<comment type="subcellular location">
    <subcellularLocation>
        <location evidence="1">Cell membrane</location>
    </subcellularLocation>
</comment>
<keyword evidence="6 7" id="KW-0472">Membrane</keyword>
<feature type="domain" description="Bacterial sugar transferase" evidence="8">
    <location>
        <begin position="25"/>
        <end position="216"/>
    </location>
</feature>
<dbReference type="GO" id="GO:0089702">
    <property type="term" value="F:undecaprenyl-phosphate glucose phosphotransferase activity"/>
    <property type="evidence" value="ECO:0007669"/>
    <property type="project" value="UniProtKB-EC"/>
</dbReference>
<evidence type="ECO:0000256" key="3">
    <source>
        <dbReference type="ARBA" id="ARBA00022679"/>
    </source>
</evidence>
<organism evidence="9">
    <name type="scientific">mine drainage metagenome</name>
    <dbReference type="NCBI Taxonomy" id="410659"/>
    <lineage>
        <taxon>unclassified sequences</taxon>
        <taxon>metagenomes</taxon>
        <taxon>ecological metagenomes</taxon>
    </lineage>
</organism>
<keyword evidence="3 9" id="KW-0808">Transferase</keyword>
<evidence type="ECO:0000256" key="1">
    <source>
        <dbReference type="ARBA" id="ARBA00004236"/>
    </source>
</evidence>
<evidence type="ECO:0000256" key="2">
    <source>
        <dbReference type="ARBA" id="ARBA00022475"/>
    </source>
</evidence>
<keyword evidence="5 7" id="KW-1133">Transmembrane helix</keyword>
<accession>A0A1J5PST3</accession>
<keyword evidence="2" id="KW-1003">Cell membrane</keyword>
<evidence type="ECO:0000256" key="7">
    <source>
        <dbReference type="SAM" id="Phobius"/>
    </source>
</evidence>
<evidence type="ECO:0000259" key="8">
    <source>
        <dbReference type="Pfam" id="PF02397"/>
    </source>
</evidence>
<dbReference type="AlphaFoldDB" id="A0A1J5PST3"/>
<dbReference type="Pfam" id="PF02397">
    <property type="entry name" value="Bac_transf"/>
    <property type="match status" value="1"/>
</dbReference>
<evidence type="ECO:0000256" key="4">
    <source>
        <dbReference type="ARBA" id="ARBA00022692"/>
    </source>
</evidence>
<proteinExistence type="predicted"/>
<comment type="caution">
    <text evidence="9">The sequence shown here is derived from an EMBL/GenBank/DDBJ whole genome shotgun (WGS) entry which is preliminary data.</text>
</comment>
<reference evidence="9" key="1">
    <citation type="submission" date="2016-10" db="EMBL/GenBank/DDBJ databases">
        <title>Sequence of Gallionella enrichment culture.</title>
        <authorList>
            <person name="Poehlein A."/>
            <person name="Muehling M."/>
            <person name="Daniel R."/>
        </authorList>
    </citation>
    <scope>NUCLEOTIDE SEQUENCE</scope>
</reference>
<dbReference type="PANTHER" id="PTHR30576">
    <property type="entry name" value="COLANIC BIOSYNTHESIS UDP-GLUCOSE LIPID CARRIER TRANSFERASE"/>
    <property type="match status" value="1"/>
</dbReference>
<evidence type="ECO:0000313" key="9">
    <source>
        <dbReference type="EMBL" id="OIQ68347.1"/>
    </source>
</evidence>
<name>A0A1J5PST3_9ZZZZ</name>
<dbReference type="EMBL" id="MLJW01005362">
    <property type="protein sequence ID" value="OIQ68347.1"/>
    <property type="molecule type" value="Genomic_DNA"/>
</dbReference>
<sequence>MRDVQALPTTFNVRPQKEPKNLDGRRAMDVALSALALVFLAPLMIAVAIAIKLQDGGPVFFGHTRVGFLGQSFKCWKFRSMVTDAEARLAAVLATDPEARREWDADHKLRKDPRITILGRFLRASSLDELPQLFNILVGEMSLVGPRPIVAAEISKYGRWFPRYTAVKPGLTGLWQVSGRNDVTYRERVALDILYVRRSNFRLYLFILLMTVPAVLTRSGSY</sequence>
<evidence type="ECO:0000256" key="6">
    <source>
        <dbReference type="ARBA" id="ARBA00023136"/>
    </source>
</evidence>
<feature type="transmembrane region" description="Helical" evidence="7">
    <location>
        <begin position="30"/>
        <end position="51"/>
    </location>
</feature>
<dbReference type="EC" id="2.7.8.31" evidence="9"/>
<keyword evidence="4 7" id="KW-0812">Transmembrane</keyword>
<protein>
    <submittedName>
        <fullName evidence="9">UDP-glucose:undecaprenyl-phosphate glucose-1-phosphate transferase</fullName>
        <ecNumber evidence="9">2.7.8.31</ecNumber>
    </submittedName>
</protein>
<evidence type="ECO:0000256" key="5">
    <source>
        <dbReference type="ARBA" id="ARBA00022989"/>
    </source>
</evidence>
<dbReference type="PANTHER" id="PTHR30576:SF4">
    <property type="entry name" value="UNDECAPRENYL-PHOSPHATE GALACTOSE PHOSPHOTRANSFERASE"/>
    <property type="match status" value="1"/>
</dbReference>
<gene>
    <name evidence="9" type="primary">wcaJ_7</name>
    <name evidence="9" type="ORF">GALL_500630</name>
</gene>
<dbReference type="GO" id="GO:0005886">
    <property type="term" value="C:plasma membrane"/>
    <property type="evidence" value="ECO:0007669"/>
    <property type="project" value="UniProtKB-SubCell"/>
</dbReference>
<dbReference type="InterPro" id="IPR003362">
    <property type="entry name" value="Bact_transf"/>
</dbReference>